<reference evidence="1" key="2">
    <citation type="journal article" date="2022" name="New Phytol.">
        <title>Evolutionary transition to the ectomycorrhizal habit in the genomes of a hyperdiverse lineage of mushroom-forming fungi.</title>
        <authorList>
            <person name="Looney B."/>
            <person name="Miyauchi S."/>
            <person name="Morin E."/>
            <person name="Drula E."/>
            <person name="Courty P.E."/>
            <person name="Kohler A."/>
            <person name="Kuo A."/>
            <person name="LaButti K."/>
            <person name="Pangilinan J."/>
            <person name="Lipzen A."/>
            <person name="Riley R."/>
            <person name="Andreopoulos W."/>
            <person name="He G."/>
            <person name="Johnson J."/>
            <person name="Nolan M."/>
            <person name="Tritt A."/>
            <person name="Barry K.W."/>
            <person name="Grigoriev I.V."/>
            <person name="Nagy L.G."/>
            <person name="Hibbett D."/>
            <person name="Henrissat B."/>
            <person name="Matheny P.B."/>
            <person name="Labbe J."/>
            <person name="Martin F.M."/>
        </authorList>
    </citation>
    <scope>NUCLEOTIDE SEQUENCE</scope>
    <source>
        <strain evidence="1">FP105234-sp</strain>
    </source>
</reference>
<evidence type="ECO:0000313" key="2">
    <source>
        <dbReference type="Proteomes" id="UP000814033"/>
    </source>
</evidence>
<organism evidence="1 2">
    <name type="scientific">Auriscalpium vulgare</name>
    <dbReference type="NCBI Taxonomy" id="40419"/>
    <lineage>
        <taxon>Eukaryota</taxon>
        <taxon>Fungi</taxon>
        <taxon>Dikarya</taxon>
        <taxon>Basidiomycota</taxon>
        <taxon>Agaricomycotina</taxon>
        <taxon>Agaricomycetes</taxon>
        <taxon>Russulales</taxon>
        <taxon>Auriscalpiaceae</taxon>
        <taxon>Auriscalpium</taxon>
    </lineage>
</organism>
<reference evidence="1" key="1">
    <citation type="submission" date="2021-02" db="EMBL/GenBank/DDBJ databases">
        <authorList>
            <consortium name="DOE Joint Genome Institute"/>
            <person name="Ahrendt S."/>
            <person name="Looney B.P."/>
            <person name="Miyauchi S."/>
            <person name="Morin E."/>
            <person name="Drula E."/>
            <person name="Courty P.E."/>
            <person name="Chicoki N."/>
            <person name="Fauchery L."/>
            <person name="Kohler A."/>
            <person name="Kuo A."/>
            <person name="Labutti K."/>
            <person name="Pangilinan J."/>
            <person name="Lipzen A."/>
            <person name="Riley R."/>
            <person name="Andreopoulos W."/>
            <person name="He G."/>
            <person name="Johnson J."/>
            <person name="Barry K.W."/>
            <person name="Grigoriev I.V."/>
            <person name="Nagy L."/>
            <person name="Hibbett D."/>
            <person name="Henrissat B."/>
            <person name="Matheny P.B."/>
            <person name="Labbe J."/>
            <person name="Martin F."/>
        </authorList>
    </citation>
    <scope>NUCLEOTIDE SEQUENCE</scope>
    <source>
        <strain evidence="1">FP105234-sp</strain>
    </source>
</reference>
<proteinExistence type="predicted"/>
<keyword evidence="2" id="KW-1185">Reference proteome</keyword>
<protein>
    <submittedName>
        <fullName evidence="1">Uncharacterized protein</fullName>
    </submittedName>
</protein>
<accession>A0ACB8R384</accession>
<gene>
    <name evidence="1" type="ORF">FA95DRAFT_1613313</name>
</gene>
<sequence length="774" mass="84576">MSDPDPPGAVAPDPPVITPDSSESMIVDPAESSIIVDTALEPAIVPFPISSPFVEGPAHPSIPTTDAVEQLPNVGAPYWTLHPLLKVGVHSHTCTACIAFIDHQDTSDPSWALVQDQLRIHHRAEFNAGVSRGLAFASERIVTAEDVRRRAEDNVQRLTRQRNIARESEAAAQDRISELQSQLATIRLEHADLVRDHAQTQQALDRALAPSRGQSPRDTASPISSQHRRSPRPEKKKRKRSSPQRSGAEPHRGRDSRPAPSGLDPPSWTATHMLDIRGAQWNQWVPISHDDVYLVFNRATTDAHAADRIRILAVAADDVPVANRTSVMRFLVQQWHAHRDELATHHTDPPAPSFVPEWGGRGTGQRDTRRGNTTRQTAPPSHTPSSRAPSSSQATRTQTTSRAPHSFAPIDNAAIPNEWTTVKHGKQRASHATADTTAAAPAPPAKTKSNAVKPHQAGTPAYESPISEWTESIRLDPSKCPRGVPMHPDNSLLRGQPVVRLLERHIEIRLNGPNGREKRQRASRGHWVNRTTQLFSIRGLYGRVLHKINVQPTGHIPTVRPYLADTRNLSIEDVARHFASNGYQPRSLSITEFEEYACGRRNVIEGRPYTSTSEWSSYPRLAEMNTVYPPVHAASQANGPPRNLYANMSLDFRRTGPVARAATPEGPTLASPSSFSGSMSPDFPAHYVPPTPHFVPISDDVALPLPTEANSWADDLPAVNNSSGTSSSVIAARPTTEAAQEALVNNIATRQITVEPASLPLPASRSATPMDATE</sequence>
<dbReference type="Proteomes" id="UP000814033">
    <property type="component" value="Unassembled WGS sequence"/>
</dbReference>
<name>A0ACB8R384_9AGAM</name>
<dbReference type="EMBL" id="MU276475">
    <property type="protein sequence ID" value="KAI0038530.1"/>
    <property type="molecule type" value="Genomic_DNA"/>
</dbReference>
<comment type="caution">
    <text evidence="1">The sequence shown here is derived from an EMBL/GenBank/DDBJ whole genome shotgun (WGS) entry which is preliminary data.</text>
</comment>
<evidence type="ECO:0000313" key="1">
    <source>
        <dbReference type="EMBL" id="KAI0038530.1"/>
    </source>
</evidence>